<protein>
    <recommendedName>
        <fullName evidence="1">Adenosine deaminase domain-containing protein</fullName>
    </recommendedName>
</protein>
<proteinExistence type="predicted"/>
<dbReference type="VEuPathDB" id="FungiDB:PDIP_27660"/>
<dbReference type="PANTHER" id="PTHR37015">
    <property type="entry name" value="REVERSE TRANSCRIPTASE DOMAIN-CONTAINING PROTEIN"/>
    <property type="match status" value="1"/>
</dbReference>
<dbReference type="RefSeq" id="XP_065957788.1">
    <property type="nucleotide sequence ID" value="XM_066100061.1"/>
</dbReference>
<name>A0A7T7BPJ9_PENDI</name>
<evidence type="ECO:0000313" key="3">
    <source>
        <dbReference type="Proteomes" id="UP000595662"/>
    </source>
</evidence>
<sequence>MDDAKPVDQRFTKALPKIELHAHLSGSISRQCLHEIWKRKKAQNPDLDIEDPLVLMPPGMVDFTLETFFSTFSKLTYQLFLDTIEKFRSKTERMSVFLILAIDRGSMTAAEADEIVNPAVKNKARGVVGVDICGNPTKGNISIYKESFAKAKANGLGITLHFAETAASASVSELSTLLSFQPDRLGHVIHVPDEIKKEIARRQLGLELCISCNVHSKLIDGGFMDHHFGYWRHDDCPIALCTDDVGFFCSPVSNEYLLAAQHFGLSRTDLLDMCNKSADTIFATPTSSWQTEPCHKPSSPSLPRKSVLFCMDYAVNQATDGAFPYRLHDDFWFWGAENTCVKAWQALEQFTKVMGLKFNMEKTGTVQMGMNKTLKEFIIDQTQIDEHIEELSRQLLSCESVFAWVQAWNSYFGRFFANNFAKPAICFGRDHIDMANSTLSRIERTLFNKASDSASPSDEISGVTDHLRTVIADRFDIQDLPDGFFYYPIELGGMGLLNPFIRLLAIRESIKQTPRKLLHKASLKDEKEYEAAKERFKKRGADALSLLTGGLMPYWKWVAELYHEGMVRTYGGLAAVNREFMPLGVVKTLREGKFRWQS</sequence>
<evidence type="ECO:0000313" key="2">
    <source>
        <dbReference type="EMBL" id="QQK47136.1"/>
    </source>
</evidence>
<dbReference type="InterPro" id="IPR001365">
    <property type="entry name" value="A_deaminase_dom"/>
</dbReference>
<dbReference type="AlphaFoldDB" id="A0A7T7BPJ9"/>
<gene>
    <name evidence="2" type="ORF">Pdw03_2034</name>
</gene>
<dbReference type="Proteomes" id="UP000595662">
    <property type="component" value="Chromosome 5"/>
</dbReference>
<dbReference type="EMBL" id="CP060778">
    <property type="protein sequence ID" value="QQK47136.1"/>
    <property type="molecule type" value="Genomic_DNA"/>
</dbReference>
<feature type="domain" description="Adenosine deaminase" evidence="1">
    <location>
        <begin position="70"/>
        <end position="282"/>
    </location>
</feature>
<dbReference type="Gene3D" id="3.20.20.140">
    <property type="entry name" value="Metal-dependent hydrolases"/>
    <property type="match status" value="2"/>
</dbReference>
<organism evidence="2 3">
    <name type="scientific">Penicillium digitatum</name>
    <name type="common">Green mold</name>
    <dbReference type="NCBI Taxonomy" id="36651"/>
    <lineage>
        <taxon>Eukaryota</taxon>
        <taxon>Fungi</taxon>
        <taxon>Dikarya</taxon>
        <taxon>Ascomycota</taxon>
        <taxon>Pezizomycotina</taxon>
        <taxon>Eurotiomycetes</taxon>
        <taxon>Eurotiomycetidae</taxon>
        <taxon>Eurotiales</taxon>
        <taxon>Aspergillaceae</taxon>
        <taxon>Penicillium</taxon>
    </lineage>
</organism>
<dbReference type="Pfam" id="PF00962">
    <property type="entry name" value="A_deaminase"/>
    <property type="match status" value="1"/>
</dbReference>
<dbReference type="PANTHER" id="PTHR37015:SF2">
    <property type="entry name" value="REVERSE TRANSCRIPTASE DOMAIN-CONTAINING PROTEIN"/>
    <property type="match status" value="1"/>
</dbReference>
<evidence type="ECO:0000259" key="1">
    <source>
        <dbReference type="Pfam" id="PF00962"/>
    </source>
</evidence>
<accession>A0A7T7BPJ9</accession>
<dbReference type="GeneID" id="26231086"/>
<reference evidence="2 3" key="1">
    <citation type="submission" date="2020-08" db="EMBL/GenBank/DDBJ databases">
        <title>The completed genome sequence of the pathogenic ascomycete fungus Penicillium digitatum.</title>
        <authorList>
            <person name="Wang M."/>
        </authorList>
    </citation>
    <scope>NUCLEOTIDE SEQUENCE [LARGE SCALE GENOMIC DNA]</scope>
    <source>
        <strain evidence="2 3">PdW03</strain>
    </source>
</reference>
<dbReference type="InterPro" id="IPR032466">
    <property type="entry name" value="Metal_Hydrolase"/>
</dbReference>
<dbReference type="SUPFAM" id="SSF51556">
    <property type="entry name" value="Metallo-dependent hydrolases"/>
    <property type="match status" value="1"/>
</dbReference>
<dbReference type="GO" id="GO:0019239">
    <property type="term" value="F:deaminase activity"/>
    <property type="evidence" value="ECO:0007669"/>
    <property type="project" value="InterPro"/>
</dbReference>